<accession>A0A2R8ZDE9</accession>
<evidence type="ECO:0000313" key="3">
    <source>
        <dbReference type="Proteomes" id="UP000240080"/>
    </source>
</evidence>
<dbReference type="EMBL" id="AJFE02069904">
    <property type="status" value="NOT_ANNOTATED_CDS"/>
    <property type="molecule type" value="Genomic_DNA"/>
</dbReference>
<feature type="region of interest" description="Disordered" evidence="1">
    <location>
        <begin position="1"/>
        <end position="32"/>
    </location>
</feature>
<proteinExistence type="predicted"/>
<reference evidence="2" key="3">
    <citation type="submission" date="2025-09" db="UniProtKB">
        <authorList>
            <consortium name="Ensembl"/>
        </authorList>
    </citation>
    <scope>IDENTIFICATION</scope>
</reference>
<protein>
    <submittedName>
        <fullName evidence="2">Uncharacterized protein</fullName>
    </submittedName>
</protein>
<evidence type="ECO:0000313" key="2">
    <source>
        <dbReference type="Ensembl" id="ENSPPAP00000001572.1"/>
    </source>
</evidence>
<reference evidence="2" key="2">
    <citation type="submission" date="2025-08" db="UniProtKB">
        <authorList>
            <consortium name="Ensembl"/>
        </authorList>
    </citation>
    <scope>IDENTIFICATION</scope>
</reference>
<keyword evidence="3" id="KW-1185">Reference proteome</keyword>
<dbReference type="OMA" id="WRDSAEQ"/>
<reference evidence="2 3" key="1">
    <citation type="journal article" date="2012" name="Nature">
        <title>The bonobo genome compared with the chimpanzee and human genomes.</title>
        <authorList>
            <person name="Prufer K."/>
            <person name="Munch K."/>
            <person name="Hellmann I."/>
            <person name="Akagi K."/>
            <person name="Miller J.R."/>
            <person name="Walenz B."/>
            <person name="Koren S."/>
            <person name="Sutton G."/>
            <person name="Kodira C."/>
            <person name="Winer R."/>
            <person name="Knight J.R."/>
            <person name="Mullikin J.C."/>
            <person name="Meader S.J."/>
            <person name="Ponting C.P."/>
            <person name="Lunter G."/>
            <person name="Higashino S."/>
            <person name="Hobolth A."/>
            <person name="Dutheil J."/>
            <person name="Karakoc E."/>
            <person name="Alkan C."/>
            <person name="Sajjadian S."/>
            <person name="Catacchio C.R."/>
            <person name="Ventura M."/>
            <person name="Marques-Bonet T."/>
            <person name="Eichler E.E."/>
            <person name="Andre C."/>
            <person name="Atencia R."/>
            <person name="Mugisha L."/>
            <person name="Junhold J."/>
            <person name="Patterson N."/>
            <person name="Siebauer M."/>
            <person name="Good J.M."/>
            <person name="Fischer A."/>
            <person name="Ptak S.E."/>
            <person name="Lachmann M."/>
            <person name="Symer D.E."/>
            <person name="Mailund T."/>
            <person name="Schierup M.H."/>
            <person name="Andres A.M."/>
            <person name="Kelso J."/>
            <person name="Paabo S."/>
        </authorList>
    </citation>
    <scope>NUCLEOTIDE SEQUENCE [LARGE SCALE GENOMIC DNA]</scope>
</reference>
<dbReference type="Proteomes" id="UP000240080">
    <property type="component" value="Chromosome 15"/>
</dbReference>
<feature type="compositionally biased region" description="Basic residues" evidence="1">
    <location>
        <begin position="1"/>
        <end position="12"/>
    </location>
</feature>
<dbReference type="AlphaFoldDB" id="A0A2R8ZDE9"/>
<name>A0A2R8ZDE9_PANPA</name>
<dbReference type="GeneTree" id="ENSGT00910000147807"/>
<organism evidence="2 3">
    <name type="scientific">Pan paniscus</name>
    <name type="common">Pygmy chimpanzee</name>
    <name type="synonym">Bonobo</name>
    <dbReference type="NCBI Taxonomy" id="9597"/>
    <lineage>
        <taxon>Eukaryota</taxon>
        <taxon>Metazoa</taxon>
        <taxon>Chordata</taxon>
        <taxon>Craniata</taxon>
        <taxon>Vertebrata</taxon>
        <taxon>Euteleostomi</taxon>
        <taxon>Mammalia</taxon>
        <taxon>Eutheria</taxon>
        <taxon>Euarchontoglires</taxon>
        <taxon>Primates</taxon>
        <taxon>Haplorrhini</taxon>
        <taxon>Catarrhini</taxon>
        <taxon>Hominidae</taxon>
        <taxon>Pan</taxon>
    </lineage>
</organism>
<sequence length="71" mass="7544">VLRRGPGGRRHWRDSAEQGAACSLGAGDDGERGGGASLHLSFSWLDSVQPHSYVGRSASRLIFRAPSLSHS</sequence>
<dbReference type="Bgee" id="ENSPPAG00000007167">
    <property type="expression patterns" value="Expressed in liver and 6 other cell types or tissues"/>
</dbReference>
<dbReference type="Ensembl" id="ENSPPAT00000007733.1">
    <property type="protein sequence ID" value="ENSPPAP00000001572.1"/>
    <property type="gene ID" value="ENSPPAG00000007167.1"/>
</dbReference>
<evidence type="ECO:0000256" key="1">
    <source>
        <dbReference type="SAM" id="MobiDB-lite"/>
    </source>
</evidence>